<dbReference type="Proteomes" id="UP000808337">
    <property type="component" value="Unassembled WGS sequence"/>
</dbReference>
<name>A0A9D7XMP1_9BACT</name>
<feature type="domain" description="Fe-S metabolism associated" evidence="3">
    <location>
        <begin position="17"/>
        <end position="136"/>
    </location>
</feature>
<sequence length="253" mass="28610">MMQAQVSAISKEQEQVIEEFSQFSDWTDKYEYLIDLGKALPPLPEKYKTDLFAIKGCQSKVWLQAEVKEGRLYLNADSDAFITKGIIALLIRVLSGQKVEDIANADLFFIDEIGLKAHLSPTRSNGLKSMVQQIKSYARHIPDHPTTIQQTGTDQKRELMIQKVKEVFDPEIPVDIWELGLIYSLDIDEQGKVNITMTLTSPACPVAGSLPIEVQEKLLSLDFVTDVELKLVWEPAWTKSKMSDEAKMALDMF</sequence>
<evidence type="ECO:0000259" key="3">
    <source>
        <dbReference type="Pfam" id="PF02657"/>
    </source>
</evidence>
<dbReference type="AlphaFoldDB" id="A0A9D7XMP1"/>
<accession>A0A9D7XMP1</accession>
<comment type="similarity">
    <text evidence="1">Belongs to the SufE family.</text>
</comment>
<dbReference type="InterPro" id="IPR034904">
    <property type="entry name" value="FSCA_dom_sf"/>
</dbReference>
<dbReference type="EMBL" id="JADKGY010000001">
    <property type="protein sequence ID" value="MBK9981415.1"/>
    <property type="molecule type" value="Genomic_DNA"/>
</dbReference>
<protein>
    <submittedName>
        <fullName evidence="4">SufE family protein</fullName>
    </submittedName>
</protein>
<gene>
    <name evidence="4" type="ORF">IPP15_03145</name>
</gene>
<evidence type="ECO:0000259" key="2">
    <source>
        <dbReference type="Pfam" id="PF01883"/>
    </source>
</evidence>
<comment type="caution">
    <text evidence="4">The sequence shown here is derived from an EMBL/GenBank/DDBJ whole genome shotgun (WGS) entry which is preliminary data.</text>
</comment>
<dbReference type="SUPFAM" id="SSF82649">
    <property type="entry name" value="SufE/NifU"/>
    <property type="match status" value="1"/>
</dbReference>
<dbReference type="SUPFAM" id="SSF117916">
    <property type="entry name" value="Fe-S cluster assembly (FSCA) domain-like"/>
    <property type="match status" value="1"/>
</dbReference>
<dbReference type="Pfam" id="PF02657">
    <property type="entry name" value="SufE"/>
    <property type="match status" value="1"/>
</dbReference>
<reference evidence="4 5" key="1">
    <citation type="submission" date="2020-10" db="EMBL/GenBank/DDBJ databases">
        <title>Connecting structure to function with the recovery of over 1000 high-quality activated sludge metagenome-assembled genomes encoding full-length rRNA genes using long-read sequencing.</title>
        <authorList>
            <person name="Singleton C.M."/>
            <person name="Petriglieri F."/>
            <person name="Kristensen J.M."/>
            <person name="Kirkegaard R.H."/>
            <person name="Michaelsen T.Y."/>
            <person name="Andersen M.H."/>
            <person name="Karst S.M."/>
            <person name="Dueholm M.S."/>
            <person name="Nielsen P.H."/>
            <person name="Albertsen M."/>
        </authorList>
    </citation>
    <scope>NUCLEOTIDE SEQUENCE [LARGE SCALE GENOMIC DNA]</scope>
    <source>
        <strain evidence="4">Ribe_18-Q3-R11-54_MAXAC.273</strain>
    </source>
</reference>
<organism evidence="4 5">
    <name type="scientific">Candidatus Opimibacter skivensis</name>
    <dbReference type="NCBI Taxonomy" id="2982028"/>
    <lineage>
        <taxon>Bacteria</taxon>
        <taxon>Pseudomonadati</taxon>
        <taxon>Bacteroidota</taxon>
        <taxon>Saprospiria</taxon>
        <taxon>Saprospirales</taxon>
        <taxon>Saprospiraceae</taxon>
        <taxon>Candidatus Opimibacter</taxon>
    </lineage>
</organism>
<dbReference type="Pfam" id="PF01883">
    <property type="entry name" value="FeS_assembly_P"/>
    <property type="match status" value="1"/>
</dbReference>
<dbReference type="PANTHER" id="PTHR43597:SF5">
    <property type="entry name" value="SUFE-LIKE PROTEIN 2, CHLOROPLASTIC"/>
    <property type="match status" value="1"/>
</dbReference>
<proteinExistence type="inferred from homology"/>
<evidence type="ECO:0000313" key="4">
    <source>
        <dbReference type="EMBL" id="MBK9981415.1"/>
    </source>
</evidence>
<dbReference type="Gene3D" id="3.30.300.130">
    <property type="entry name" value="Fe-S cluster assembly (FSCA)"/>
    <property type="match status" value="1"/>
</dbReference>
<evidence type="ECO:0000256" key="1">
    <source>
        <dbReference type="ARBA" id="ARBA00010282"/>
    </source>
</evidence>
<dbReference type="Gene3D" id="3.90.1010.10">
    <property type="match status" value="1"/>
</dbReference>
<dbReference type="InterPro" id="IPR002744">
    <property type="entry name" value="MIP18-like"/>
</dbReference>
<dbReference type="PANTHER" id="PTHR43597">
    <property type="entry name" value="SULFUR ACCEPTOR PROTEIN CSDE"/>
    <property type="match status" value="1"/>
</dbReference>
<dbReference type="InterPro" id="IPR003808">
    <property type="entry name" value="Fe-S_metab-assoc_dom"/>
</dbReference>
<feature type="domain" description="MIP18 family-like" evidence="2">
    <location>
        <begin position="165"/>
        <end position="228"/>
    </location>
</feature>
<evidence type="ECO:0000313" key="5">
    <source>
        <dbReference type="Proteomes" id="UP000808337"/>
    </source>
</evidence>